<dbReference type="PRINTS" id="PR00420">
    <property type="entry name" value="RNGMNOXGNASE"/>
</dbReference>
<dbReference type="Proteomes" id="UP000053630">
    <property type="component" value="Unassembled WGS sequence"/>
</dbReference>
<proteinExistence type="predicted"/>
<keyword evidence="7" id="KW-1185">Reference proteome</keyword>
<name>R7SFQ2_FOMME</name>
<dbReference type="PANTHER" id="PTHR46720">
    <property type="entry name" value="HYDROXYLASE, PUTATIVE (AFU_ORTHOLOGUE AFUA_3G01460)-RELATED"/>
    <property type="match status" value="1"/>
</dbReference>
<evidence type="ECO:0000313" key="6">
    <source>
        <dbReference type="EMBL" id="EJC97543.1"/>
    </source>
</evidence>
<dbReference type="Pfam" id="PF01494">
    <property type="entry name" value="FAD_binding_3"/>
    <property type="match status" value="1"/>
</dbReference>
<evidence type="ECO:0000256" key="3">
    <source>
        <dbReference type="ARBA" id="ARBA00023002"/>
    </source>
</evidence>
<keyword evidence="4" id="KW-0472">Membrane</keyword>
<dbReference type="eggNOG" id="KOG2614">
    <property type="taxonomic scope" value="Eukaryota"/>
</dbReference>
<evidence type="ECO:0000256" key="2">
    <source>
        <dbReference type="ARBA" id="ARBA00022827"/>
    </source>
</evidence>
<dbReference type="KEGG" id="fme:FOMMEDRAFT_171632"/>
<dbReference type="PANTHER" id="PTHR46720:SF3">
    <property type="entry name" value="FAD-BINDING DOMAIN-CONTAINING PROTEIN-RELATED"/>
    <property type="match status" value="1"/>
</dbReference>
<dbReference type="InterPro" id="IPR051104">
    <property type="entry name" value="FAD_monoxygenase"/>
</dbReference>
<dbReference type="OrthoDB" id="417877at2759"/>
<dbReference type="RefSeq" id="XP_007272194.1">
    <property type="nucleotide sequence ID" value="XM_007272132.1"/>
</dbReference>
<dbReference type="SUPFAM" id="SSF54373">
    <property type="entry name" value="FAD-linked reductases, C-terminal domain"/>
    <property type="match status" value="1"/>
</dbReference>
<dbReference type="Gene3D" id="3.50.50.60">
    <property type="entry name" value="FAD/NAD(P)-binding domain"/>
    <property type="match status" value="1"/>
</dbReference>
<keyword evidence="4" id="KW-0812">Transmembrane</keyword>
<organism evidence="6 7">
    <name type="scientific">Fomitiporia mediterranea (strain MF3/22)</name>
    <name type="common">Grapevine white-rot fungus</name>
    <dbReference type="NCBI Taxonomy" id="694068"/>
    <lineage>
        <taxon>Eukaryota</taxon>
        <taxon>Fungi</taxon>
        <taxon>Dikarya</taxon>
        <taxon>Basidiomycota</taxon>
        <taxon>Agaricomycotina</taxon>
        <taxon>Agaricomycetes</taxon>
        <taxon>Hymenochaetales</taxon>
        <taxon>Hymenochaetaceae</taxon>
        <taxon>Fomitiporia</taxon>
    </lineage>
</organism>
<feature type="transmembrane region" description="Helical" evidence="4">
    <location>
        <begin position="6"/>
        <end position="25"/>
    </location>
</feature>
<accession>R7SFQ2</accession>
<gene>
    <name evidence="6" type="ORF">FOMMEDRAFT_171632</name>
</gene>
<keyword evidence="4" id="KW-1133">Transmembrane helix</keyword>
<evidence type="ECO:0000259" key="5">
    <source>
        <dbReference type="Pfam" id="PF01494"/>
    </source>
</evidence>
<dbReference type="InterPro" id="IPR002938">
    <property type="entry name" value="FAD-bd"/>
</dbReference>
<keyword evidence="2" id="KW-0274">FAD</keyword>
<protein>
    <submittedName>
        <fullName evidence="6">FAD/NAD-binding domain-containing protein</fullName>
    </submittedName>
</protein>
<evidence type="ECO:0000256" key="1">
    <source>
        <dbReference type="ARBA" id="ARBA00022630"/>
    </source>
</evidence>
<dbReference type="GeneID" id="18677361"/>
<dbReference type="EMBL" id="JH718104">
    <property type="protein sequence ID" value="EJC97543.1"/>
    <property type="molecule type" value="Genomic_DNA"/>
</dbReference>
<keyword evidence="1" id="KW-0285">Flavoprotein</keyword>
<sequence>MPTPKFTVAICGGGIAGLMTAIALARLSSRKDFRIDIYEAKQEFTEIGAGVAIRQRPWNIVKALGLETALREFTEVPDNEDEPRLMFEMRKSDQAIGVHFYKTMAPMGNLSFHRAHLLNALAVNLDADTTVSHFSKRLVSYEMADRPDAVKDSTITLFFKDGTFATCDVLIGCDGINSAVREKLLQSAARDAQGRNDFEVAATLREHIKPVWSGSVAYRGIIAREVLAEVNPKHSAIFTPQNYMGKDKHIIVFPISKGRLINVVAFCSWPNNDGSVFDGKIVEECSQMELLEQYRGWEDEVPQLLKCIQKPSRWAINDLKPMPVSVHNHVALAGDAAHAMTPHLGIGAGQGIEDAYILATLLTHPLTTRKTIRDALKVYESVRLPYANEIQRLSRINGKIYEFADPRFSNLRFDRELLTDGKMNEEDKTRLKEVGDASMTIREWTWARDIEEDRKQAVEMLAERLCKGGYVHSSG</sequence>
<dbReference type="OMA" id="PISATCE"/>
<evidence type="ECO:0000256" key="4">
    <source>
        <dbReference type="SAM" id="Phobius"/>
    </source>
</evidence>
<dbReference type="GO" id="GO:0016491">
    <property type="term" value="F:oxidoreductase activity"/>
    <property type="evidence" value="ECO:0007669"/>
    <property type="project" value="UniProtKB-KW"/>
</dbReference>
<reference evidence="7" key="1">
    <citation type="journal article" date="2012" name="Science">
        <title>The Paleozoic origin of enzymatic lignin decomposition reconstructed from 31 fungal genomes.</title>
        <authorList>
            <person name="Floudas D."/>
            <person name="Binder M."/>
            <person name="Riley R."/>
            <person name="Barry K."/>
            <person name="Blanchette R.A."/>
            <person name="Henrissat B."/>
            <person name="Martinez A.T."/>
            <person name="Otillar R."/>
            <person name="Spatafora J.W."/>
            <person name="Yadav J.S."/>
            <person name="Aerts A."/>
            <person name="Benoit I."/>
            <person name="Boyd A."/>
            <person name="Carlson A."/>
            <person name="Copeland A."/>
            <person name="Coutinho P.M."/>
            <person name="de Vries R.P."/>
            <person name="Ferreira P."/>
            <person name="Findley K."/>
            <person name="Foster B."/>
            <person name="Gaskell J."/>
            <person name="Glotzer D."/>
            <person name="Gorecki P."/>
            <person name="Heitman J."/>
            <person name="Hesse C."/>
            <person name="Hori C."/>
            <person name="Igarashi K."/>
            <person name="Jurgens J.A."/>
            <person name="Kallen N."/>
            <person name="Kersten P."/>
            <person name="Kohler A."/>
            <person name="Kuees U."/>
            <person name="Kumar T.K.A."/>
            <person name="Kuo A."/>
            <person name="LaButti K."/>
            <person name="Larrondo L.F."/>
            <person name="Lindquist E."/>
            <person name="Ling A."/>
            <person name="Lombard V."/>
            <person name="Lucas S."/>
            <person name="Lundell T."/>
            <person name="Martin R."/>
            <person name="McLaughlin D.J."/>
            <person name="Morgenstern I."/>
            <person name="Morin E."/>
            <person name="Murat C."/>
            <person name="Nagy L.G."/>
            <person name="Nolan M."/>
            <person name="Ohm R.A."/>
            <person name="Patyshakuliyeva A."/>
            <person name="Rokas A."/>
            <person name="Ruiz-Duenas F.J."/>
            <person name="Sabat G."/>
            <person name="Salamov A."/>
            <person name="Samejima M."/>
            <person name="Schmutz J."/>
            <person name="Slot J.C."/>
            <person name="St John F."/>
            <person name="Stenlid J."/>
            <person name="Sun H."/>
            <person name="Sun S."/>
            <person name="Syed K."/>
            <person name="Tsang A."/>
            <person name="Wiebenga A."/>
            <person name="Young D."/>
            <person name="Pisabarro A."/>
            <person name="Eastwood D.C."/>
            <person name="Martin F."/>
            <person name="Cullen D."/>
            <person name="Grigoriev I.V."/>
            <person name="Hibbett D.S."/>
        </authorList>
    </citation>
    <scope>NUCLEOTIDE SEQUENCE [LARGE SCALE GENOMIC DNA]</scope>
    <source>
        <strain evidence="7">MF3/22</strain>
    </source>
</reference>
<dbReference type="GO" id="GO:0071949">
    <property type="term" value="F:FAD binding"/>
    <property type="evidence" value="ECO:0007669"/>
    <property type="project" value="InterPro"/>
</dbReference>
<dbReference type="GO" id="GO:0044550">
    <property type="term" value="P:secondary metabolite biosynthetic process"/>
    <property type="evidence" value="ECO:0007669"/>
    <property type="project" value="TreeGrafter"/>
</dbReference>
<dbReference type="SUPFAM" id="SSF51905">
    <property type="entry name" value="FAD/NAD(P)-binding domain"/>
    <property type="match status" value="1"/>
</dbReference>
<dbReference type="InterPro" id="IPR036188">
    <property type="entry name" value="FAD/NAD-bd_sf"/>
</dbReference>
<feature type="domain" description="FAD-binding" evidence="5">
    <location>
        <begin position="6"/>
        <end position="391"/>
    </location>
</feature>
<keyword evidence="3" id="KW-0560">Oxidoreductase</keyword>
<evidence type="ECO:0000313" key="7">
    <source>
        <dbReference type="Proteomes" id="UP000053630"/>
    </source>
</evidence>
<dbReference type="AlphaFoldDB" id="R7SFQ2"/>